<dbReference type="Gramene" id="ONK80665">
    <property type="protein sequence ID" value="ONK80665"/>
    <property type="gene ID" value="A4U43_C01F20350"/>
</dbReference>
<protein>
    <submittedName>
        <fullName evidence="1">Uncharacterized protein</fullName>
    </submittedName>
</protein>
<accession>A0A5P1FQT3</accession>
<proteinExistence type="predicted"/>
<organism evidence="1 2">
    <name type="scientific">Asparagus officinalis</name>
    <name type="common">Garden asparagus</name>
    <dbReference type="NCBI Taxonomy" id="4686"/>
    <lineage>
        <taxon>Eukaryota</taxon>
        <taxon>Viridiplantae</taxon>
        <taxon>Streptophyta</taxon>
        <taxon>Embryophyta</taxon>
        <taxon>Tracheophyta</taxon>
        <taxon>Spermatophyta</taxon>
        <taxon>Magnoliopsida</taxon>
        <taxon>Liliopsida</taxon>
        <taxon>Asparagales</taxon>
        <taxon>Asparagaceae</taxon>
        <taxon>Asparagoideae</taxon>
        <taxon>Asparagus</taxon>
    </lineage>
</organism>
<dbReference type="EMBL" id="CM007381">
    <property type="protein sequence ID" value="ONK80665.1"/>
    <property type="molecule type" value="Genomic_DNA"/>
</dbReference>
<evidence type="ECO:0000313" key="1">
    <source>
        <dbReference type="EMBL" id="ONK80665.1"/>
    </source>
</evidence>
<dbReference type="Proteomes" id="UP000243459">
    <property type="component" value="Chromosome 1"/>
</dbReference>
<evidence type="ECO:0000313" key="2">
    <source>
        <dbReference type="Proteomes" id="UP000243459"/>
    </source>
</evidence>
<sequence length="98" mass="11229">MSAIQMISMYVCYGNDINVCLGNFRSICTLKEIPSDTEDSLTLEFEQDVLPPSPRVNAHSKSGYENIEDLFELDDSLYFDQQFEIKLKEEDESDVACF</sequence>
<name>A0A5P1FQT3_ASPOF</name>
<keyword evidence="2" id="KW-1185">Reference proteome</keyword>
<gene>
    <name evidence="1" type="ORF">A4U43_C01F20350</name>
</gene>
<dbReference type="AlphaFoldDB" id="A0A5P1FQT3"/>
<reference evidence="2" key="1">
    <citation type="journal article" date="2017" name="Nat. Commun.">
        <title>The asparagus genome sheds light on the origin and evolution of a young Y chromosome.</title>
        <authorList>
            <person name="Harkess A."/>
            <person name="Zhou J."/>
            <person name="Xu C."/>
            <person name="Bowers J.E."/>
            <person name="Van der Hulst R."/>
            <person name="Ayyampalayam S."/>
            <person name="Mercati F."/>
            <person name="Riccardi P."/>
            <person name="McKain M.R."/>
            <person name="Kakrana A."/>
            <person name="Tang H."/>
            <person name="Ray J."/>
            <person name="Groenendijk J."/>
            <person name="Arikit S."/>
            <person name="Mathioni S.M."/>
            <person name="Nakano M."/>
            <person name="Shan H."/>
            <person name="Telgmann-Rauber A."/>
            <person name="Kanno A."/>
            <person name="Yue Z."/>
            <person name="Chen H."/>
            <person name="Li W."/>
            <person name="Chen Y."/>
            <person name="Xu X."/>
            <person name="Zhang Y."/>
            <person name="Luo S."/>
            <person name="Chen H."/>
            <person name="Gao J."/>
            <person name="Mao Z."/>
            <person name="Pires J.C."/>
            <person name="Luo M."/>
            <person name="Kudrna D."/>
            <person name="Wing R.A."/>
            <person name="Meyers B.C."/>
            <person name="Yi K."/>
            <person name="Kong H."/>
            <person name="Lavrijsen P."/>
            <person name="Sunseri F."/>
            <person name="Falavigna A."/>
            <person name="Ye Y."/>
            <person name="Leebens-Mack J.H."/>
            <person name="Chen G."/>
        </authorList>
    </citation>
    <scope>NUCLEOTIDE SEQUENCE [LARGE SCALE GENOMIC DNA]</scope>
    <source>
        <strain evidence="2">cv. DH0086</strain>
    </source>
</reference>